<dbReference type="GO" id="GO:0005634">
    <property type="term" value="C:nucleus"/>
    <property type="evidence" value="ECO:0007669"/>
    <property type="project" value="UniProtKB-UniRule"/>
</dbReference>
<feature type="DNA-binding region" description="HMG box" evidence="1">
    <location>
        <begin position="41"/>
        <end position="113"/>
    </location>
</feature>
<dbReference type="AlphaFoldDB" id="A0A9N9D4L6"/>
<dbReference type="EMBL" id="CAJVPI010001792">
    <property type="protein sequence ID" value="CAG8626750.1"/>
    <property type="molecule type" value="Genomic_DNA"/>
</dbReference>
<gene>
    <name evidence="3" type="ORF">PBRASI_LOCUS9020</name>
</gene>
<proteinExistence type="predicted"/>
<dbReference type="SUPFAM" id="SSF47095">
    <property type="entry name" value="HMG-box"/>
    <property type="match status" value="1"/>
</dbReference>
<evidence type="ECO:0000313" key="3">
    <source>
        <dbReference type="EMBL" id="CAG8626750.1"/>
    </source>
</evidence>
<dbReference type="InterPro" id="IPR036910">
    <property type="entry name" value="HMG_box_dom_sf"/>
</dbReference>
<dbReference type="Pfam" id="PF00505">
    <property type="entry name" value="HMG_box"/>
    <property type="match status" value="1"/>
</dbReference>
<dbReference type="Proteomes" id="UP000789739">
    <property type="component" value="Unassembled WGS sequence"/>
</dbReference>
<keyword evidence="1" id="KW-0238">DNA-binding</keyword>
<accession>A0A9N9D4L6</accession>
<dbReference type="SMART" id="SM00398">
    <property type="entry name" value="HMG"/>
    <property type="match status" value="1"/>
</dbReference>
<reference evidence="3" key="1">
    <citation type="submission" date="2021-06" db="EMBL/GenBank/DDBJ databases">
        <authorList>
            <person name="Kallberg Y."/>
            <person name="Tangrot J."/>
            <person name="Rosling A."/>
        </authorList>
    </citation>
    <scope>NUCLEOTIDE SEQUENCE</scope>
    <source>
        <strain evidence="3">BR232B</strain>
    </source>
</reference>
<evidence type="ECO:0000259" key="2">
    <source>
        <dbReference type="PROSITE" id="PS50118"/>
    </source>
</evidence>
<dbReference type="OrthoDB" id="10514470at2759"/>
<dbReference type="InterPro" id="IPR009071">
    <property type="entry name" value="HMG_box_dom"/>
</dbReference>
<name>A0A9N9D4L6_9GLOM</name>
<evidence type="ECO:0000313" key="4">
    <source>
        <dbReference type="Proteomes" id="UP000789739"/>
    </source>
</evidence>
<keyword evidence="1" id="KW-0539">Nucleus</keyword>
<keyword evidence="4" id="KW-1185">Reference proteome</keyword>
<organism evidence="3 4">
    <name type="scientific">Paraglomus brasilianum</name>
    <dbReference type="NCBI Taxonomy" id="144538"/>
    <lineage>
        <taxon>Eukaryota</taxon>
        <taxon>Fungi</taxon>
        <taxon>Fungi incertae sedis</taxon>
        <taxon>Mucoromycota</taxon>
        <taxon>Glomeromycotina</taxon>
        <taxon>Glomeromycetes</taxon>
        <taxon>Paraglomerales</taxon>
        <taxon>Paraglomeraceae</taxon>
        <taxon>Paraglomus</taxon>
    </lineage>
</organism>
<comment type="caution">
    <text evidence="3">The sequence shown here is derived from an EMBL/GenBank/DDBJ whole genome shotgun (WGS) entry which is preliminary data.</text>
</comment>
<sequence length="255" mass="29317">MAIFDDDLMKKFDEEYGKAHPYCSKEELLAYNTKPNKNGDPRRPRNAALIYLKEYSKKLKSQGNHVYIRGGAKTLVKQAMEEWNLLEPSQRLLYELAAAVIEKRFKKMYPGYKFTPKPKKKQTIFKPYSKKRAGNINAMPANVSPSQSSKASPEVESPDFSFVLAPQLSLPTPETALSNESLKHTMTLEPEQQPTVEYVHDNDSYTDNVTSLRGCEELNEQLDLFEEDEHGKLTIPSFLREHSYSIWQSRYKLKG</sequence>
<dbReference type="PROSITE" id="PS50118">
    <property type="entry name" value="HMG_BOX_2"/>
    <property type="match status" value="1"/>
</dbReference>
<protein>
    <submittedName>
        <fullName evidence="3">10540_t:CDS:1</fullName>
    </submittedName>
</protein>
<dbReference type="Gene3D" id="1.10.30.10">
    <property type="entry name" value="High mobility group box domain"/>
    <property type="match status" value="1"/>
</dbReference>
<evidence type="ECO:0000256" key="1">
    <source>
        <dbReference type="PROSITE-ProRule" id="PRU00267"/>
    </source>
</evidence>
<feature type="domain" description="HMG box" evidence="2">
    <location>
        <begin position="41"/>
        <end position="113"/>
    </location>
</feature>
<dbReference type="GO" id="GO:0003677">
    <property type="term" value="F:DNA binding"/>
    <property type="evidence" value="ECO:0007669"/>
    <property type="project" value="UniProtKB-UniRule"/>
</dbReference>